<dbReference type="AlphaFoldDB" id="A0A9N8DRM9"/>
<name>A0A9N8DRM9_9STRA</name>
<keyword evidence="1" id="KW-0812">Transmembrane</keyword>
<dbReference type="GO" id="GO:0009036">
    <property type="term" value="F:type II site-specific deoxyribonuclease activity"/>
    <property type="evidence" value="ECO:0007669"/>
    <property type="project" value="InterPro"/>
</dbReference>
<keyword evidence="3" id="KW-1185">Reference proteome</keyword>
<comment type="caution">
    <text evidence="2">The sequence shown here is derived from an EMBL/GenBank/DDBJ whole genome shotgun (WGS) entry which is preliminary data.</text>
</comment>
<dbReference type="GO" id="GO:0003677">
    <property type="term" value="F:DNA binding"/>
    <property type="evidence" value="ECO:0007669"/>
    <property type="project" value="InterPro"/>
</dbReference>
<dbReference type="GO" id="GO:0009307">
    <property type="term" value="P:DNA restriction-modification system"/>
    <property type="evidence" value="ECO:0007669"/>
    <property type="project" value="InterPro"/>
</dbReference>
<sequence length="84" mass="9600">MSTEHWNGLKQGWKQGAMKEVTEQIKDLDKKFTEQIKEVKKEIKHVDKKLCRLGEKLNGVVVWLAVFTAVMGMAKLGDIVALFK</sequence>
<protein>
    <submittedName>
        <fullName evidence="2">Uncharacterized protein</fullName>
    </submittedName>
</protein>
<dbReference type="EMBL" id="CAICTM010000302">
    <property type="protein sequence ID" value="CAB9507366.1"/>
    <property type="molecule type" value="Genomic_DNA"/>
</dbReference>
<evidence type="ECO:0000313" key="2">
    <source>
        <dbReference type="EMBL" id="CAB9507366.1"/>
    </source>
</evidence>
<dbReference type="Proteomes" id="UP001153069">
    <property type="component" value="Unassembled WGS sequence"/>
</dbReference>
<organism evidence="2 3">
    <name type="scientific">Seminavis robusta</name>
    <dbReference type="NCBI Taxonomy" id="568900"/>
    <lineage>
        <taxon>Eukaryota</taxon>
        <taxon>Sar</taxon>
        <taxon>Stramenopiles</taxon>
        <taxon>Ochrophyta</taxon>
        <taxon>Bacillariophyta</taxon>
        <taxon>Bacillariophyceae</taxon>
        <taxon>Bacillariophycidae</taxon>
        <taxon>Naviculales</taxon>
        <taxon>Naviculaceae</taxon>
        <taxon>Seminavis</taxon>
    </lineage>
</organism>
<feature type="transmembrane region" description="Helical" evidence="1">
    <location>
        <begin position="60"/>
        <end position="83"/>
    </location>
</feature>
<evidence type="ECO:0000313" key="3">
    <source>
        <dbReference type="Proteomes" id="UP001153069"/>
    </source>
</evidence>
<gene>
    <name evidence="2" type="ORF">SEMRO_303_G112400.1</name>
</gene>
<reference evidence="2" key="1">
    <citation type="submission" date="2020-06" db="EMBL/GenBank/DDBJ databases">
        <authorList>
            <consortium name="Plant Systems Biology data submission"/>
        </authorList>
    </citation>
    <scope>NUCLEOTIDE SEQUENCE</scope>
    <source>
        <strain evidence="2">D6</strain>
    </source>
</reference>
<keyword evidence="1" id="KW-1133">Transmembrane helix</keyword>
<evidence type="ECO:0000256" key="1">
    <source>
        <dbReference type="SAM" id="Phobius"/>
    </source>
</evidence>
<keyword evidence="1" id="KW-0472">Membrane</keyword>
<proteinExistence type="predicted"/>
<accession>A0A9N8DRM9</accession>